<proteinExistence type="predicted"/>
<protein>
    <recommendedName>
        <fullName evidence="4">CarboxypepD_reg-like domain-containing protein</fullName>
    </recommendedName>
</protein>
<evidence type="ECO:0000313" key="3">
    <source>
        <dbReference type="Proteomes" id="UP000184432"/>
    </source>
</evidence>
<keyword evidence="3" id="KW-1185">Reference proteome</keyword>
<organism evidence="2 3">
    <name type="scientific">Aquimarina spongiae</name>
    <dbReference type="NCBI Taxonomy" id="570521"/>
    <lineage>
        <taxon>Bacteria</taxon>
        <taxon>Pseudomonadati</taxon>
        <taxon>Bacteroidota</taxon>
        <taxon>Flavobacteriia</taxon>
        <taxon>Flavobacteriales</taxon>
        <taxon>Flavobacteriaceae</taxon>
        <taxon>Aquimarina</taxon>
    </lineage>
</organism>
<evidence type="ECO:0000256" key="1">
    <source>
        <dbReference type="SAM" id="SignalP"/>
    </source>
</evidence>
<dbReference type="EMBL" id="FQYP01000002">
    <property type="protein sequence ID" value="SHI67237.1"/>
    <property type="molecule type" value="Genomic_DNA"/>
</dbReference>
<keyword evidence="1" id="KW-0732">Signal</keyword>
<dbReference type="AlphaFoldDB" id="A0A1M6D1V0"/>
<name>A0A1M6D1V0_9FLAO</name>
<sequence length="147" mass="16902">MQNKLMYMRKIVVFCASLVFLASCKSKENSNSDADSNASGQELKVFKGKVIDDKRKSVEYAAVKLYLDDDDCMSAYTDAEGRFEFSVDELRVKDQSHFEIVYKGYSINMLSLRNFKENQSIKLSKKGDVIPTAEYHVFYEEIKNCNN</sequence>
<gene>
    <name evidence="2" type="ORF">SAMN04488508_102396</name>
</gene>
<feature type="signal peptide" evidence="1">
    <location>
        <begin position="1"/>
        <end position="22"/>
    </location>
</feature>
<evidence type="ECO:0008006" key="4">
    <source>
        <dbReference type="Google" id="ProtNLM"/>
    </source>
</evidence>
<dbReference type="PROSITE" id="PS51257">
    <property type="entry name" value="PROKAR_LIPOPROTEIN"/>
    <property type="match status" value="1"/>
</dbReference>
<evidence type="ECO:0000313" key="2">
    <source>
        <dbReference type="EMBL" id="SHI67237.1"/>
    </source>
</evidence>
<reference evidence="3" key="1">
    <citation type="submission" date="2016-11" db="EMBL/GenBank/DDBJ databases">
        <authorList>
            <person name="Varghese N."/>
            <person name="Submissions S."/>
        </authorList>
    </citation>
    <scope>NUCLEOTIDE SEQUENCE [LARGE SCALE GENOMIC DNA]</scope>
    <source>
        <strain evidence="3">DSM 22623</strain>
    </source>
</reference>
<accession>A0A1M6D1V0</accession>
<feature type="chain" id="PRO_5012703060" description="CarboxypepD_reg-like domain-containing protein" evidence="1">
    <location>
        <begin position="23"/>
        <end position="147"/>
    </location>
</feature>
<dbReference type="Proteomes" id="UP000184432">
    <property type="component" value="Unassembled WGS sequence"/>
</dbReference>